<organism evidence="1 2">
    <name type="scientific">Zhongshania borealis</name>
    <dbReference type="NCBI Taxonomy" id="889488"/>
    <lineage>
        <taxon>Bacteria</taxon>
        <taxon>Pseudomonadati</taxon>
        <taxon>Pseudomonadota</taxon>
        <taxon>Gammaproteobacteria</taxon>
        <taxon>Cellvibrionales</taxon>
        <taxon>Spongiibacteraceae</taxon>
        <taxon>Zhongshania</taxon>
    </lineage>
</organism>
<evidence type="ECO:0008006" key="3">
    <source>
        <dbReference type="Google" id="ProtNLM"/>
    </source>
</evidence>
<reference evidence="2" key="1">
    <citation type="journal article" date="2019" name="Int. J. Syst. Evol. Microbiol.">
        <title>The Global Catalogue of Microorganisms (GCM) 10K type strain sequencing project: providing services to taxonomists for standard genome sequencing and annotation.</title>
        <authorList>
            <consortium name="The Broad Institute Genomics Platform"/>
            <consortium name="The Broad Institute Genome Sequencing Center for Infectious Disease"/>
            <person name="Wu L."/>
            <person name="Ma J."/>
        </authorList>
    </citation>
    <scope>NUCLEOTIDE SEQUENCE [LARGE SCALE GENOMIC DNA]</scope>
    <source>
        <strain evidence="2">JCM 17304</strain>
    </source>
</reference>
<protein>
    <recommendedName>
        <fullName evidence="3">Chemotaxis protein CheW</fullName>
    </recommendedName>
</protein>
<dbReference type="EMBL" id="BAABDM010000002">
    <property type="protein sequence ID" value="GAA4094192.1"/>
    <property type="molecule type" value="Genomic_DNA"/>
</dbReference>
<comment type="caution">
    <text evidence="1">The sequence shown here is derived from an EMBL/GenBank/DDBJ whole genome shotgun (WGS) entry which is preliminary data.</text>
</comment>
<proteinExistence type="predicted"/>
<evidence type="ECO:0000313" key="1">
    <source>
        <dbReference type="EMBL" id="GAA4094192.1"/>
    </source>
</evidence>
<accession>A0ABP7WRB0</accession>
<name>A0ABP7WRB0_9GAMM</name>
<dbReference type="Proteomes" id="UP001500392">
    <property type="component" value="Unassembled WGS sequence"/>
</dbReference>
<sequence>MKALNSTSSVLANIVLPLADGALLVPNAAVAEVTIAGGLSSAIASSFLLGTVAWREQEIPLFSFEGLRDGELPKELKLRHIAVLYGISDRAELPFFAVALSGMPHIERLISADLQPLDSEPHPLIHSMVGLNEQRLTIPDWDYMEQQLMDALNGVI</sequence>
<keyword evidence="2" id="KW-1185">Reference proteome</keyword>
<dbReference type="RefSeq" id="WP_344934787.1">
    <property type="nucleotide sequence ID" value="NZ_BAABDM010000002.1"/>
</dbReference>
<evidence type="ECO:0000313" key="2">
    <source>
        <dbReference type="Proteomes" id="UP001500392"/>
    </source>
</evidence>
<gene>
    <name evidence="1" type="ORF">GCM10022414_17640</name>
</gene>